<dbReference type="GO" id="GO:0005506">
    <property type="term" value="F:iron ion binding"/>
    <property type="evidence" value="ECO:0007669"/>
    <property type="project" value="InterPro"/>
</dbReference>
<organism evidence="8 9">
    <name type="scientific">Elaphomyces granulatus</name>
    <dbReference type="NCBI Taxonomy" id="519963"/>
    <lineage>
        <taxon>Eukaryota</taxon>
        <taxon>Fungi</taxon>
        <taxon>Dikarya</taxon>
        <taxon>Ascomycota</taxon>
        <taxon>Pezizomycotina</taxon>
        <taxon>Eurotiomycetes</taxon>
        <taxon>Eurotiomycetidae</taxon>
        <taxon>Eurotiales</taxon>
        <taxon>Elaphomycetaceae</taxon>
        <taxon>Elaphomyces</taxon>
    </lineage>
</organism>
<dbReference type="InterPro" id="IPR001128">
    <property type="entry name" value="Cyt_P450"/>
</dbReference>
<keyword evidence="9" id="KW-1185">Reference proteome</keyword>
<feature type="binding site" description="axial binding residue" evidence="6">
    <location>
        <position position="452"/>
    </location>
    <ligand>
        <name>heme</name>
        <dbReference type="ChEBI" id="CHEBI:30413"/>
    </ligand>
    <ligandPart>
        <name>Fe</name>
        <dbReference type="ChEBI" id="CHEBI:18248"/>
    </ligandPart>
</feature>
<dbReference type="PANTHER" id="PTHR24305:SF228">
    <property type="entry name" value="P450 MONOOXYGENASE, PUTATIVE (AFU_ORTHOLOGUE AFUA_3G03930)-RELATED"/>
    <property type="match status" value="1"/>
</dbReference>
<dbReference type="Pfam" id="PF00067">
    <property type="entry name" value="p450"/>
    <property type="match status" value="1"/>
</dbReference>
<evidence type="ECO:0000256" key="7">
    <source>
        <dbReference type="RuleBase" id="RU000461"/>
    </source>
</evidence>
<dbReference type="OrthoDB" id="1470350at2759"/>
<dbReference type="CDD" id="cd11059">
    <property type="entry name" value="CYP_fungal"/>
    <property type="match status" value="1"/>
</dbReference>
<accession>A0A232LXA7</accession>
<dbReference type="GO" id="GO:0016705">
    <property type="term" value="F:oxidoreductase activity, acting on paired donors, with incorporation or reduction of molecular oxygen"/>
    <property type="evidence" value="ECO:0007669"/>
    <property type="project" value="InterPro"/>
</dbReference>
<dbReference type="Gene3D" id="1.10.630.10">
    <property type="entry name" value="Cytochrome P450"/>
    <property type="match status" value="1"/>
</dbReference>
<dbReference type="GO" id="GO:0020037">
    <property type="term" value="F:heme binding"/>
    <property type="evidence" value="ECO:0007669"/>
    <property type="project" value="InterPro"/>
</dbReference>
<dbReference type="Proteomes" id="UP000243515">
    <property type="component" value="Unassembled WGS sequence"/>
</dbReference>
<keyword evidence="6 7" id="KW-0349">Heme</keyword>
<gene>
    <name evidence="8" type="ORF">Egran_03441</name>
</gene>
<dbReference type="PANTHER" id="PTHR24305">
    <property type="entry name" value="CYTOCHROME P450"/>
    <property type="match status" value="1"/>
</dbReference>
<dbReference type="InterPro" id="IPR017972">
    <property type="entry name" value="Cyt_P450_CS"/>
</dbReference>
<evidence type="ECO:0000313" key="9">
    <source>
        <dbReference type="Proteomes" id="UP000243515"/>
    </source>
</evidence>
<comment type="similarity">
    <text evidence="2 7">Belongs to the cytochrome P450 family.</text>
</comment>
<evidence type="ECO:0000256" key="6">
    <source>
        <dbReference type="PIRSR" id="PIRSR602403-1"/>
    </source>
</evidence>
<dbReference type="InterPro" id="IPR050121">
    <property type="entry name" value="Cytochrome_P450_monoxygenase"/>
</dbReference>
<comment type="cofactor">
    <cofactor evidence="1 6">
        <name>heme</name>
        <dbReference type="ChEBI" id="CHEBI:30413"/>
    </cofactor>
</comment>
<evidence type="ECO:0000256" key="1">
    <source>
        <dbReference type="ARBA" id="ARBA00001971"/>
    </source>
</evidence>
<dbReference type="InterPro" id="IPR002403">
    <property type="entry name" value="Cyt_P450_E_grp-IV"/>
</dbReference>
<sequence>MTSLSGIVIVLPLILVLYRYVVHPAFVSPLSKIPNAHFTVPILPLWMWWKRRKGTENRTIHSLHQRHGPVVRVGPNELTVNSIDGLRTIYIGGFVKTNWYRNLFLNYGTDNLVSMVDYKSHSVQKRMLTNVYSKSYLQNSPDLKTISTTIVIDRLLPVLDELARTKKVVNVLPLGQAIGLDFTSSYLFGLANGSDFVRDAKNWELWLEKYEVFKYQLPKDRAWGEIEKWCFARCEKADGWEDSDAEKLSPDDGNANTMPIVYRHLCRNLEKSSSQSPQKKRLIVASEMLDHLVAGHETSGITFTYFIWQISQCPDLQIRLREELLGLSPQLLFAPENGDKKGTDQIPAPKVIDSLPLLDATLRETLRLYAAAPGPQPRVTPFTPTTPTSINGYGNIPGGVKVSSSAYTLHRNPEIYPNPTEWLPERWLEPEPGKIENMRRSFWAFGSGGRMCLGSNFALQEIKLVLAAIYTNFTTTIINDEGIEQEDSYIASPVGRKLMIEFCRL</sequence>
<dbReference type="GO" id="GO:0004497">
    <property type="term" value="F:monooxygenase activity"/>
    <property type="evidence" value="ECO:0007669"/>
    <property type="project" value="UniProtKB-KW"/>
</dbReference>
<keyword evidence="4 7" id="KW-0560">Oxidoreductase</keyword>
<dbReference type="InterPro" id="IPR036396">
    <property type="entry name" value="Cyt_P450_sf"/>
</dbReference>
<proteinExistence type="inferred from homology"/>
<dbReference type="FunFam" id="1.10.630.10:FF:000115">
    <property type="entry name" value="Cytochrome P450 monooxygenase, putative"/>
    <property type="match status" value="1"/>
</dbReference>
<dbReference type="PRINTS" id="PR00385">
    <property type="entry name" value="P450"/>
</dbReference>
<evidence type="ECO:0000256" key="5">
    <source>
        <dbReference type="ARBA" id="ARBA00023004"/>
    </source>
</evidence>
<evidence type="ECO:0008006" key="10">
    <source>
        <dbReference type="Google" id="ProtNLM"/>
    </source>
</evidence>
<keyword evidence="5 6" id="KW-0408">Iron</keyword>
<dbReference type="AlphaFoldDB" id="A0A232LXA7"/>
<reference evidence="8 9" key="1">
    <citation type="journal article" date="2015" name="Environ. Microbiol.">
        <title>Metagenome sequence of Elaphomyces granulatus from sporocarp tissue reveals Ascomycota ectomycorrhizal fingerprints of genome expansion and a Proteobacteria-rich microbiome.</title>
        <authorList>
            <person name="Quandt C.A."/>
            <person name="Kohler A."/>
            <person name="Hesse C.N."/>
            <person name="Sharpton T.J."/>
            <person name="Martin F."/>
            <person name="Spatafora J.W."/>
        </authorList>
    </citation>
    <scope>NUCLEOTIDE SEQUENCE [LARGE SCALE GENOMIC DNA]</scope>
    <source>
        <strain evidence="8 9">OSC145934</strain>
    </source>
</reference>
<evidence type="ECO:0000256" key="3">
    <source>
        <dbReference type="ARBA" id="ARBA00022723"/>
    </source>
</evidence>
<protein>
    <recommendedName>
        <fullName evidence="10">Cytochrome P450 monooxygenase</fullName>
    </recommendedName>
</protein>
<evidence type="ECO:0000256" key="4">
    <source>
        <dbReference type="ARBA" id="ARBA00023002"/>
    </source>
</evidence>
<evidence type="ECO:0000313" key="8">
    <source>
        <dbReference type="EMBL" id="OXV08795.1"/>
    </source>
</evidence>
<dbReference type="SUPFAM" id="SSF48264">
    <property type="entry name" value="Cytochrome P450"/>
    <property type="match status" value="1"/>
</dbReference>
<dbReference type="EMBL" id="NPHW01003885">
    <property type="protein sequence ID" value="OXV08795.1"/>
    <property type="molecule type" value="Genomic_DNA"/>
</dbReference>
<keyword evidence="7" id="KW-0503">Monooxygenase</keyword>
<comment type="caution">
    <text evidence="8">The sequence shown here is derived from an EMBL/GenBank/DDBJ whole genome shotgun (WGS) entry which is preliminary data.</text>
</comment>
<dbReference type="PRINTS" id="PR00465">
    <property type="entry name" value="EP450IV"/>
</dbReference>
<dbReference type="PROSITE" id="PS00086">
    <property type="entry name" value="CYTOCHROME_P450"/>
    <property type="match status" value="1"/>
</dbReference>
<keyword evidence="3 6" id="KW-0479">Metal-binding</keyword>
<name>A0A232LXA7_9EURO</name>
<evidence type="ECO:0000256" key="2">
    <source>
        <dbReference type="ARBA" id="ARBA00010617"/>
    </source>
</evidence>